<dbReference type="AlphaFoldDB" id="A0A317PH39"/>
<keyword evidence="1" id="KW-0175">Coiled coil</keyword>
<dbReference type="OrthoDB" id="7165680at2"/>
<gene>
    <name evidence="3" type="ORF">DFR52_104549</name>
</gene>
<evidence type="ECO:0000256" key="1">
    <source>
        <dbReference type="SAM" id="Coils"/>
    </source>
</evidence>
<feature type="region of interest" description="Disordered" evidence="2">
    <location>
        <begin position="101"/>
        <end position="121"/>
    </location>
</feature>
<evidence type="ECO:0000313" key="4">
    <source>
        <dbReference type="Proteomes" id="UP000246352"/>
    </source>
</evidence>
<sequence length="121" mass="13084">MLRTLDLIMISAMIAAAAFTYQVKHEAEDKLEQVRKLQAAIRLQEATIDLLEADWSLLNQPSRLQSLSTAYEAELKLKPMAPSQMAGKDELPGAASEFAPVVADDATGQPDADIKTGSVAQ</sequence>
<reference evidence="3 4" key="1">
    <citation type="submission" date="2018-05" db="EMBL/GenBank/DDBJ databases">
        <title>Genomic Encyclopedia of Type Strains, Phase IV (KMG-IV): sequencing the most valuable type-strain genomes for metagenomic binning, comparative biology and taxonomic classification.</title>
        <authorList>
            <person name="Goeker M."/>
        </authorList>
    </citation>
    <scope>NUCLEOTIDE SEQUENCE [LARGE SCALE GENOMIC DNA]</scope>
    <source>
        <strain evidence="3 4">DSM 16791</strain>
    </source>
</reference>
<dbReference type="Proteomes" id="UP000246352">
    <property type="component" value="Unassembled WGS sequence"/>
</dbReference>
<keyword evidence="4" id="KW-1185">Reference proteome</keyword>
<comment type="caution">
    <text evidence="3">The sequence shown here is derived from an EMBL/GenBank/DDBJ whole genome shotgun (WGS) entry which is preliminary data.</text>
</comment>
<protein>
    <recommendedName>
        <fullName evidence="5">Cell division protein FtsL</fullName>
    </recommendedName>
</protein>
<proteinExistence type="predicted"/>
<dbReference type="EMBL" id="QGTR01000004">
    <property type="protein sequence ID" value="PWV99256.1"/>
    <property type="molecule type" value="Genomic_DNA"/>
</dbReference>
<name>A0A317PH39_9HYPH</name>
<organism evidence="3 4">
    <name type="scientific">Hoeflea marina</name>
    <dbReference type="NCBI Taxonomy" id="274592"/>
    <lineage>
        <taxon>Bacteria</taxon>
        <taxon>Pseudomonadati</taxon>
        <taxon>Pseudomonadota</taxon>
        <taxon>Alphaproteobacteria</taxon>
        <taxon>Hyphomicrobiales</taxon>
        <taxon>Rhizobiaceae</taxon>
        <taxon>Hoeflea</taxon>
    </lineage>
</organism>
<evidence type="ECO:0000256" key="2">
    <source>
        <dbReference type="SAM" id="MobiDB-lite"/>
    </source>
</evidence>
<evidence type="ECO:0000313" key="3">
    <source>
        <dbReference type="EMBL" id="PWV99256.1"/>
    </source>
</evidence>
<accession>A0A317PH39</accession>
<feature type="coiled-coil region" evidence="1">
    <location>
        <begin position="27"/>
        <end position="54"/>
    </location>
</feature>
<dbReference type="RefSeq" id="WP_110033385.1">
    <property type="nucleotide sequence ID" value="NZ_QGTR01000004.1"/>
</dbReference>
<evidence type="ECO:0008006" key="5">
    <source>
        <dbReference type="Google" id="ProtNLM"/>
    </source>
</evidence>